<sequence>MLRVGLSGGIGSGKSTVADRLRELGALVVDSDLLAREVVAPGSEGLAAVVERFGTQVLAADGSLDRAALGAIVFADDAGRRDLERITHPRIAARAGELVAAAPPEAVVVHDVPLLVEKHMGPGYHLVLIVDTDESTRIARLTSLRGLSEADAKARIAAQATDEQRRAAADVLLPNDGTVEQVRAAVDALWRERLVPFNDNLVRGRRSRGPEVPTLVGPDPSWPVQAARLVERIALALGERAVSVDHIGSTSVPGLVAKDVIDLQVSVRRLEDADDPEFVAALQRMGFPRVKGNTHDEPKPDEPGIALWRKRFHGSADPGRVAHVHVREVGSPGWRYALLFRDWLRADAGAREDYARVKRELAGSAATTTDYAGSKEPWFTQVWPRAEAWARLTGWGG</sequence>
<dbReference type="OrthoDB" id="9812943at2"/>
<dbReference type="EMBL" id="VFOQ01000001">
    <property type="protein sequence ID" value="TQL60676.1"/>
    <property type="molecule type" value="Genomic_DNA"/>
</dbReference>
<comment type="function">
    <text evidence="5">Catalyzes the phosphorylation of the 3'-hydroxyl group of dephosphocoenzyme A to form coenzyme A.</text>
</comment>
<name>A0A542ZK00_9MICO</name>
<dbReference type="NCBIfam" id="TIGR00152">
    <property type="entry name" value="dephospho-CoA kinase"/>
    <property type="match status" value="1"/>
</dbReference>
<keyword evidence="5" id="KW-0808">Transferase</keyword>
<evidence type="ECO:0000313" key="8">
    <source>
        <dbReference type="Proteomes" id="UP000319514"/>
    </source>
</evidence>
<dbReference type="Gene3D" id="3.40.50.300">
    <property type="entry name" value="P-loop containing nucleotide triphosphate hydrolases"/>
    <property type="match status" value="1"/>
</dbReference>
<dbReference type="Proteomes" id="UP000319514">
    <property type="component" value="Unassembled WGS sequence"/>
</dbReference>
<dbReference type="InterPro" id="IPR043519">
    <property type="entry name" value="NT_sf"/>
</dbReference>
<evidence type="ECO:0000256" key="6">
    <source>
        <dbReference type="NCBIfam" id="TIGR00152"/>
    </source>
</evidence>
<reference evidence="7 8" key="1">
    <citation type="submission" date="2019-06" db="EMBL/GenBank/DDBJ databases">
        <title>Sequencing the genomes of 1000 actinobacteria strains.</title>
        <authorList>
            <person name="Klenk H.-P."/>
        </authorList>
    </citation>
    <scope>NUCLEOTIDE SEQUENCE [LARGE SCALE GENOMIC DNA]</scope>
    <source>
        <strain evidence="7 8">DSM 18082</strain>
    </source>
</reference>
<keyword evidence="5" id="KW-0173">Coenzyme A biosynthesis</keyword>
<dbReference type="Pfam" id="PF04229">
    <property type="entry name" value="GrpB"/>
    <property type="match status" value="1"/>
</dbReference>
<dbReference type="InterPro" id="IPR027417">
    <property type="entry name" value="P-loop_NTPase"/>
</dbReference>
<evidence type="ECO:0000313" key="7">
    <source>
        <dbReference type="EMBL" id="TQL60676.1"/>
    </source>
</evidence>
<comment type="subcellular location">
    <subcellularLocation>
        <location evidence="5">Cytoplasm</location>
    </subcellularLocation>
</comment>
<keyword evidence="5" id="KW-0963">Cytoplasm</keyword>
<keyword evidence="8" id="KW-1185">Reference proteome</keyword>
<dbReference type="PANTHER" id="PTHR34822">
    <property type="entry name" value="GRPB DOMAIN PROTEIN (AFU_ORTHOLOGUE AFUA_1G01530)"/>
    <property type="match status" value="1"/>
</dbReference>
<dbReference type="NCBIfam" id="NF002879">
    <property type="entry name" value="PRK03333.1"/>
    <property type="match status" value="1"/>
</dbReference>
<dbReference type="CDD" id="cd02022">
    <property type="entry name" value="DPCK"/>
    <property type="match status" value="1"/>
</dbReference>
<dbReference type="PROSITE" id="PS51219">
    <property type="entry name" value="DPCK"/>
    <property type="match status" value="1"/>
</dbReference>
<accession>A0A542ZK00</accession>
<dbReference type="InterPro" id="IPR007344">
    <property type="entry name" value="GrpB/CoaE"/>
</dbReference>
<proteinExistence type="inferred from homology"/>
<dbReference type="EC" id="2.7.1.24" evidence="5 6"/>
<dbReference type="RefSeq" id="WP_141788542.1">
    <property type="nucleotide sequence ID" value="NZ_BAAAKX010000002.1"/>
</dbReference>
<comment type="caution">
    <text evidence="7">The sequence shown here is derived from an EMBL/GenBank/DDBJ whole genome shotgun (WGS) entry which is preliminary data.</text>
</comment>
<feature type="binding site" evidence="5">
    <location>
        <begin position="11"/>
        <end position="16"/>
    </location>
    <ligand>
        <name>ATP</name>
        <dbReference type="ChEBI" id="CHEBI:30616"/>
    </ligand>
</feature>
<evidence type="ECO:0000256" key="5">
    <source>
        <dbReference type="HAMAP-Rule" id="MF_00376"/>
    </source>
</evidence>
<organism evidence="7 8">
    <name type="scientific">Oryzihumus leptocrescens</name>
    <dbReference type="NCBI Taxonomy" id="297536"/>
    <lineage>
        <taxon>Bacteria</taxon>
        <taxon>Bacillati</taxon>
        <taxon>Actinomycetota</taxon>
        <taxon>Actinomycetes</taxon>
        <taxon>Micrococcales</taxon>
        <taxon>Intrasporangiaceae</taxon>
        <taxon>Oryzihumus</taxon>
    </lineage>
</organism>
<dbReference type="GO" id="GO:0015937">
    <property type="term" value="P:coenzyme A biosynthetic process"/>
    <property type="evidence" value="ECO:0007669"/>
    <property type="project" value="UniProtKB-UniRule"/>
</dbReference>
<dbReference type="Pfam" id="PF01121">
    <property type="entry name" value="CoaE"/>
    <property type="match status" value="1"/>
</dbReference>
<evidence type="ECO:0000256" key="2">
    <source>
        <dbReference type="ARBA" id="ARBA00011058"/>
    </source>
</evidence>
<dbReference type="Gene3D" id="3.30.460.10">
    <property type="entry name" value="Beta Polymerase, domain 2"/>
    <property type="match status" value="1"/>
</dbReference>
<dbReference type="InterPro" id="IPR001977">
    <property type="entry name" value="Depp_CoAkinase"/>
</dbReference>
<comment type="pathway">
    <text evidence="5">Cofactor biosynthesis; coenzyme A biosynthesis; CoA from (R)-pantothenate: step 5/5.</text>
</comment>
<dbReference type="AlphaFoldDB" id="A0A542ZK00"/>
<dbReference type="PANTHER" id="PTHR34822:SF1">
    <property type="entry name" value="GRPB FAMILY PROTEIN"/>
    <property type="match status" value="1"/>
</dbReference>
<evidence type="ECO:0000256" key="4">
    <source>
        <dbReference type="ARBA" id="ARBA00022840"/>
    </source>
</evidence>
<keyword evidence="4 5" id="KW-0067">ATP-binding</keyword>
<comment type="catalytic activity">
    <reaction evidence="5">
        <text>3'-dephospho-CoA + ATP = ADP + CoA + H(+)</text>
        <dbReference type="Rhea" id="RHEA:18245"/>
        <dbReference type="ChEBI" id="CHEBI:15378"/>
        <dbReference type="ChEBI" id="CHEBI:30616"/>
        <dbReference type="ChEBI" id="CHEBI:57287"/>
        <dbReference type="ChEBI" id="CHEBI:57328"/>
        <dbReference type="ChEBI" id="CHEBI:456216"/>
        <dbReference type="EC" id="2.7.1.24"/>
    </reaction>
</comment>
<comment type="similarity">
    <text evidence="2">In the C-terminal section; belongs to the UPF0157 (GrpB) family.</text>
</comment>
<dbReference type="UniPathway" id="UPA00241">
    <property type="reaction ID" value="UER00356"/>
</dbReference>
<dbReference type="GO" id="GO:0005524">
    <property type="term" value="F:ATP binding"/>
    <property type="evidence" value="ECO:0007669"/>
    <property type="project" value="UniProtKB-UniRule"/>
</dbReference>
<keyword evidence="3 5" id="KW-0547">Nucleotide-binding</keyword>
<dbReference type="SUPFAM" id="SSF81301">
    <property type="entry name" value="Nucleotidyltransferase"/>
    <property type="match status" value="1"/>
</dbReference>
<evidence type="ECO:0000256" key="3">
    <source>
        <dbReference type="ARBA" id="ARBA00022741"/>
    </source>
</evidence>
<comment type="similarity">
    <text evidence="5">Belongs to the CoaE family.</text>
</comment>
<comment type="similarity">
    <text evidence="1">In the N-terminal section; belongs to the CoaE family.</text>
</comment>
<gene>
    <name evidence="5" type="primary">coaE</name>
    <name evidence="7" type="ORF">FB474_2072</name>
</gene>
<dbReference type="GO" id="GO:0004140">
    <property type="term" value="F:dephospho-CoA kinase activity"/>
    <property type="evidence" value="ECO:0007669"/>
    <property type="project" value="UniProtKB-UniRule"/>
</dbReference>
<keyword evidence="5 7" id="KW-0418">Kinase</keyword>
<dbReference type="GO" id="GO:0005737">
    <property type="term" value="C:cytoplasm"/>
    <property type="evidence" value="ECO:0007669"/>
    <property type="project" value="UniProtKB-SubCell"/>
</dbReference>
<protein>
    <recommendedName>
        <fullName evidence="5 6">Dephospho-CoA kinase</fullName>
        <ecNumber evidence="5 6">2.7.1.24</ecNumber>
    </recommendedName>
    <alternativeName>
        <fullName evidence="5">Dephosphocoenzyme A kinase</fullName>
    </alternativeName>
</protein>
<dbReference type="HAMAP" id="MF_00376">
    <property type="entry name" value="Dephospho_CoA_kinase"/>
    <property type="match status" value="1"/>
</dbReference>
<evidence type="ECO:0000256" key="1">
    <source>
        <dbReference type="ARBA" id="ARBA00008826"/>
    </source>
</evidence>
<dbReference type="SUPFAM" id="SSF52540">
    <property type="entry name" value="P-loop containing nucleoside triphosphate hydrolases"/>
    <property type="match status" value="1"/>
</dbReference>